<dbReference type="KEGG" id="csol:105366485"/>
<keyword evidence="3" id="KW-0720">Serine protease</keyword>
<reference evidence="7 8" key="1">
    <citation type="submission" date="2025-04" db="UniProtKB">
        <authorList>
            <consortium name="RefSeq"/>
        </authorList>
    </citation>
    <scope>IDENTIFICATION</scope>
</reference>
<dbReference type="InterPro" id="IPR043504">
    <property type="entry name" value="Peptidase_S1_PA_chymotrypsin"/>
</dbReference>
<keyword evidence="2" id="KW-0378">Hydrolase</keyword>
<dbReference type="RefSeq" id="XP_011503245.1">
    <property type="nucleotide sequence ID" value="XM_011504943.1"/>
</dbReference>
<evidence type="ECO:0000256" key="1">
    <source>
        <dbReference type="ARBA" id="ARBA00022670"/>
    </source>
</evidence>
<evidence type="ECO:0000313" key="8">
    <source>
        <dbReference type="RefSeq" id="XP_011503621.1"/>
    </source>
</evidence>
<dbReference type="GO" id="GO:0006508">
    <property type="term" value="P:proteolysis"/>
    <property type="evidence" value="ECO:0007669"/>
    <property type="project" value="UniProtKB-KW"/>
</dbReference>
<accession>A0AAJ6YS85</accession>
<organism evidence="6 7">
    <name type="scientific">Ceratosolen solmsi marchali</name>
    <dbReference type="NCBI Taxonomy" id="326594"/>
    <lineage>
        <taxon>Eukaryota</taxon>
        <taxon>Metazoa</taxon>
        <taxon>Ecdysozoa</taxon>
        <taxon>Arthropoda</taxon>
        <taxon>Hexapoda</taxon>
        <taxon>Insecta</taxon>
        <taxon>Pterygota</taxon>
        <taxon>Neoptera</taxon>
        <taxon>Endopterygota</taxon>
        <taxon>Hymenoptera</taxon>
        <taxon>Apocrita</taxon>
        <taxon>Proctotrupomorpha</taxon>
        <taxon>Chalcidoidea</taxon>
        <taxon>Agaonidae</taxon>
        <taxon>Agaoninae</taxon>
        <taxon>Ceratosolen</taxon>
    </lineage>
</organism>
<dbReference type="Gene3D" id="2.40.10.10">
    <property type="entry name" value="Trypsin-like serine proteases"/>
    <property type="match status" value="1"/>
</dbReference>
<gene>
    <name evidence="7" type="primary">LOC105366485</name>
    <name evidence="8" type="synonym">LOC105366772</name>
</gene>
<name>A0AAJ6YS85_9HYME</name>
<evidence type="ECO:0000256" key="4">
    <source>
        <dbReference type="ARBA" id="ARBA00023157"/>
    </source>
</evidence>
<dbReference type="GeneID" id="105366772"/>
<dbReference type="SMART" id="SM00020">
    <property type="entry name" value="Tryp_SPc"/>
    <property type="match status" value="1"/>
</dbReference>
<dbReference type="InterPro" id="IPR001254">
    <property type="entry name" value="Trypsin_dom"/>
</dbReference>
<dbReference type="GeneID" id="105366485"/>
<sequence length="191" mass="21511">MGIHSIHALVGSIDLRQATRYHIYWWITYNLWAASQNRELEFDTNDIAIIKLLTQVNETIIPALVSFDDNSNLVGLDAVIAGWGKLTDGLNPNILHTVNVRIISRDDCETIAYRVVQRYVYISERYLCTLAEPYALINSGDSGGPLIFGSFILGVNQGTCPRTGTIIDIRKANLHCGVDYYRMFINDLMQV</sequence>
<dbReference type="RefSeq" id="XP_011503621.1">
    <property type="nucleotide sequence ID" value="XM_011505319.1"/>
</dbReference>
<keyword evidence="6" id="KW-1185">Reference proteome</keyword>
<dbReference type="PROSITE" id="PS50240">
    <property type="entry name" value="TRYPSIN_DOM"/>
    <property type="match status" value="1"/>
</dbReference>
<dbReference type="PANTHER" id="PTHR24276:SF98">
    <property type="entry name" value="FI18310P1-RELATED"/>
    <property type="match status" value="1"/>
</dbReference>
<keyword evidence="1" id="KW-0645">Protease</keyword>
<dbReference type="InterPro" id="IPR050430">
    <property type="entry name" value="Peptidase_S1"/>
</dbReference>
<evidence type="ECO:0000256" key="3">
    <source>
        <dbReference type="ARBA" id="ARBA00022825"/>
    </source>
</evidence>
<dbReference type="Pfam" id="PF00089">
    <property type="entry name" value="Trypsin"/>
    <property type="match status" value="1"/>
</dbReference>
<dbReference type="AlphaFoldDB" id="A0AAJ6YS85"/>
<dbReference type="SUPFAM" id="SSF50494">
    <property type="entry name" value="Trypsin-like serine proteases"/>
    <property type="match status" value="1"/>
</dbReference>
<proteinExistence type="predicted"/>
<feature type="domain" description="Peptidase S1" evidence="5">
    <location>
        <begin position="29"/>
        <end position="190"/>
    </location>
</feature>
<dbReference type="GO" id="GO:0004252">
    <property type="term" value="F:serine-type endopeptidase activity"/>
    <property type="evidence" value="ECO:0007669"/>
    <property type="project" value="InterPro"/>
</dbReference>
<evidence type="ECO:0000259" key="5">
    <source>
        <dbReference type="PROSITE" id="PS50240"/>
    </source>
</evidence>
<keyword evidence="4" id="KW-1015">Disulfide bond</keyword>
<dbReference type="KEGG" id="csol:105366772"/>
<evidence type="ECO:0000256" key="2">
    <source>
        <dbReference type="ARBA" id="ARBA00022801"/>
    </source>
</evidence>
<dbReference type="Proteomes" id="UP000695007">
    <property type="component" value="Unplaced"/>
</dbReference>
<protein>
    <submittedName>
        <fullName evidence="7 8">Trypsin beta-like</fullName>
    </submittedName>
</protein>
<dbReference type="PANTHER" id="PTHR24276">
    <property type="entry name" value="POLYSERASE-RELATED"/>
    <property type="match status" value="1"/>
</dbReference>
<evidence type="ECO:0000313" key="7">
    <source>
        <dbReference type="RefSeq" id="XP_011503245.1"/>
    </source>
</evidence>
<dbReference type="InterPro" id="IPR009003">
    <property type="entry name" value="Peptidase_S1_PA"/>
</dbReference>
<evidence type="ECO:0000313" key="6">
    <source>
        <dbReference type="Proteomes" id="UP000695007"/>
    </source>
</evidence>